<reference evidence="6" key="1">
    <citation type="submission" date="2021-01" db="EMBL/GenBank/DDBJ databases">
        <title>Whole genome shotgun sequence of Rugosimonospora africana NBRC 104875.</title>
        <authorList>
            <person name="Komaki H."/>
            <person name="Tamura T."/>
        </authorList>
    </citation>
    <scope>NUCLEOTIDE SEQUENCE</scope>
    <source>
        <strain evidence="6">NBRC 104875</strain>
    </source>
</reference>
<keyword evidence="2" id="KW-0805">Transcription regulation</keyword>
<comment type="similarity">
    <text evidence="1">Belongs to the LysR transcriptional regulatory family.</text>
</comment>
<evidence type="ECO:0000313" key="7">
    <source>
        <dbReference type="Proteomes" id="UP000642748"/>
    </source>
</evidence>
<dbReference type="Proteomes" id="UP000642748">
    <property type="component" value="Unassembled WGS sequence"/>
</dbReference>
<dbReference type="RefSeq" id="WP_203918392.1">
    <property type="nucleotide sequence ID" value="NZ_BONZ01000027.1"/>
</dbReference>
<keyword evidence="4" id="KW-0804">Transcription</keyword>
<keyword evidence="3" id="KW-0238">DNA-binding</keyword>
<organism evidence="6 7">
    <name type="scientific">Rugosimonospora africana</name>
    <dbReference type="NCBI Taxonomy" id="556532"/>
    <lineage>
        <taxon>Bacteria</taxon>
        <taxon>Bacillati</taxon>
        <taxon>Actinomycetota</taxon>
        <taxon>Actinomycetes</taxon>
        <taxon>Micromonosporales</taxon>
        <taxon>Micromonosporaceae</taxon>
        <taxon>Rugosimonospora</taxon>
    </lineage>
</organism>
<comment type="caution">
    <text evidence="6">The sequence shown here is derived from an EMBL/GenBank/DDBJ whole genome shotgun (WGS) entry which is preliminary data.</text>
</comment>
<protein>
    <submittedName>
        <fullName evidence="6">Transcriptional regulator</fullName>
    </submittedName>
</protein>
<evidence type="ECO:0000256" key="4">
    <source>
        <dbReference type="ARBA" id="ARBA00023163"/>
    </source>
</evidence>
<evidence type="ECO:0000259" key="5">
    <source>
        <dbReference type="PROSITE" id="PS50931"/>
    </source>
</evidence>
<dbReference type="GO" id="GO:0000976">
    <property type="term" value="F:transcription cis-regulatory region binding"/>
    <property type="evidence" value="ECO:0007669"/>
    <property type="project" value="TreeGrafter"/>
</dbReference>
<dbReference type="InterPro" id="IPR036390">
    <property type="entry name" value="WH_DNA-bd_sf"/>
</dbReference>
<accession>A0A8J3QQN2</accession>
<dbReference type="InterPro" id="IPR036388">
    <property type="entry name" value="WH-like_DNA-bd_sf"/>
</dbReference>
<dbReference type="GO" id="GO:0003700">
    <property type="term" value="F:DNA-binding transcription factor activity"/>
    <property type="evidence" value="ECO:0007669"/>
    <property type="project" value="InterPro"/>
</dbReference>
<dbReference type="InterPro" id="IPR000847">
    <property type="entry name" value="LysR_HTH_N"/>
</dbReference>
<dbReference type="Gene3D" id="3.40.190.10">
    <property type="entry name" value="Periplasmic binding protein-like II"/>
    <property type="match status" value="2"/>
</dbReference>
<keyword evidence="7" id="KW-1185">Reference proteome</keyword>
<name>A0A8J3QQN2_9ACTN</name>
<dbReference type="PROSITE" id="PS50931">
    <property type="entry name" value="HTH_LYSR"/>
    <property type="match status" value="1"/>
</dbReference>
<dbReference type="SUPFAM" id="SSF46785">
    <property type="entry name" value="Winged helix' DNA-binding domain"/>
    <property type="match status" value="1"/>
</dbReference>
<evidence type="ECO:0000256" key="1">
    <source>
        <dbReference type="ARBA" id="ARBA00009437"/>
    </source>
</evidence>
<dbReference type="Gene3D" id="1.10.10.10">
    <property type="entry name" value="Winged helix-like DNA-binding domain superfamily/Winged helix DNA-binding domain"/>
    <property type="match status" value="1"/>
</dbReference>
<sequence length="301" mass="32125">MTDIRLTPADLPALGLFVDAVDLGSLSAAARRHRITQPSASQAIGRLERRLGVTLLRRGPRGSRPSPEGERLAGHAREVLAALNRFAAAAEAVRSGTRGLIRVAASYTNAEYVLPVRVAHFGSVRPDVAVRLTVANTDEVVAAVRAGEVELGFVEGPGTFAGLRTRRIGHDELAVVVAPDHPWAGRDTVPGNVVAATPLLLRERESGTRRTYEVAAARAGYRVAEPYGVMTSTEALKAAVRAGLGATVVSRLAVQDELRDGRLVAVRVTGLDLGRDLRAVWLPGQRSPLAAEFIRRLVDQP</sequence>
<evidence type="ECO:0000256" key="2">
    <source>
        <dbReference type="ARBA" id="ARBA00023015"/>
    </source>
</evidence>
<dbReference type="SUPFAM" id="SSF53850">
    <property type="entry name" value="Periplasmic binding protein-like II"/>
    <property type="match status" value="1"/>
</dbReference>
<proteinExistence type="inferred from homology"/>
<dbReference type="InterPro" id="IPR005119">
    <property type="entry name" value="LysR_subst-bd"/>
</dbReference>
<feature type="domain" description="HTH lysR-type" evidence="5">
    <location>
        <begin position="10"/>
        <end position="66"/>
    </location>
</feature>
<dbReference type="PANTHER" id="PTHR30126">
    <property type="entry name" value="HTH-TYPE TRANSCRIPTIONAL REGULATOR"/>
    <property type="match status" value="1"/>
</dbReference>
<dbReference type="AlphaFoldDB" id="A0A8J3QQN2"/>
<evidence type="ECO:0000313" key="6">
    <source>
        <dbReference type="EMBL" id="GIH14764.1"/>
    </source>
</evidence>
<dbReference type="PRINTS" id="PR00039">
    <property type="entry name" value="HTHLYSR"/>
</dbReference>
<evidence type="ECO:0000256" key="3">
    <source>
        <dbReference type="ARBA" id="ARBA00023125"/>
    </source>
</evidence>
<dbReference type="EMBL" id="BONZ01000027">
    <property type="protein sequence ID" value="GIH14764.1"/>
    <property type="molecule type" value="Genomic_DNA"/>
</dbReference>
<dbReference type="PANTHER" id="PTHR30126:SF39">
    <property type="entry name" value="HTH-TYPE TRANSCRIPTIONAL REGULATOR CYSL"/>
    <property type="match status" value="1"/>
</dbReference>
<dbReference type="Pfam" id="PF00126">
    <property type="entry name" value="HTH_1"/>
    <property type="match status" value="1"/>
</dbReference>
<gene>
    <name evidence="6" type="ORF">Raf01_29360</name>
</gene>
<dbReference type="Pfam" id="PF03466">
    <property type="entry name" value="LysR_substrate"/>
    <property type="match status" value="1"/>
</dbReference>